<protein>
    <submittedName>
        <fullName evidence="3">Uncharacterized protein</fullName>
    </submittedName>
</protein>
<feature type="region of interest" description="Disordered" evidence="1">
    <location>
        <begin position="57"/>
        <end position="76"/>
    </location>
</feature>
<feature type="signal peptide" evidence="2">
    <location>
        <begin position="1"/>
        <end position="35"/>
    </location>
</feature>
<evidence type="ECO:0000313" key="4">
    <source>
        <dbReference type="Proteomes" id="UP001595836"/>
    </source>
</evidence>
<evidence type="ECO:0000313" key="3">
    <source>
        <dbReference type="EMBL" id="MFC4753280.1"/>
    </source>
</evidence>
<sequence>MKSSFDRFARAARRSTALGAAALIAGVALAPAANADNATTGTLAGALLQSVDSASAAGSGEAAQDESQQTQGPRVTVSQTVISANGEHEITITGTGFKDDSVVGARPPLAGKAPGVYVVLGKFADEWKPSEEAPSSARKIITQHWAVNAEDVEAIGGAEKGGIVLGADGSFTATFTVSKALVEDKAGDAAGNLGIYTYAGSGAKHAAWETYQPISFAEPATSSLGSLTGLFPIF</sequence>
<keyword evidence="2" id="KW-0732">Signal</keyword>
<reference evidence="4" key="1">
    <citation type="journal article" date="2019" name="Int. J. Syst. Evol. Microbiol.">
        <title>The Global Catalogue of Microorganisms (GCM) 10K type strain sequencing project: providing services to taxonomists for standard genome sequencing and annotation.</title>
        <authorList>
            <consortium name="The Broad Institute Genomics Platform"/>
            <consortium name="The Broad Institute Genome Sequencing Center for Infectious Disease"/>
            <person name="Wu L."/>
            <person name="Ma J."/>
        </authorList>
    </citation>
    <scope>NUCLEOTIDE SEQUENCE [LARGE SCALE GENOMIC DNA]</scope>
    <source>
        <strain evidence="4">JCM 11882</strain>
    </source>
</reference>
<feature type="compositionally biased region" description="Low complexity" evidence="1">
    <location>
        <begin position="57"/>
        <end position="67"/>
    </location>
</feature>
<organism evidence="3 4">
    <name type="scientific">Dietzia aurantiaca</name>
    <dbReference type="NCBI Taxonomy" id="983873"/>
    <lineage>
        <taxon>Bacteria</taxon>
        <taxon>Bacillati</taxon>
        <taxon>Actinomycetota</taxon>
        <taxon>Actinomycetes</taxon>
        <taxon>Mycobacteriales</taxon>
        <taxon>Dietziaceae</taxon>
        <taxon>Dietzia</taxon>
    </lineage>
</organism>
<dbReference type="RefSeq" id="WP_344987700.1">
    <property type="nucleotide sequence ID" value="NZ_BAABCD010000001.1"/>
</dbReference>
<evidence type="ECO:0000256" key="2">
    <source>
        <dbReference type="SAM" id="SignalP"/>
    </source>
</evidence>
<name>A0ABV9PLR5_9ACTN</name>
<evidence type="ECO:0000256" key="1">
    <source>
        <dbReference type="SAM" id="MobiDB-lite"/>
    </source>
</evidence>
<proteinExistence type="predicted"/>
<keyword evidence="4" id="KW-1185">Reference proteome</keyword>
<dbReference type="EMBL" id="JBHSHP010000001">
    <property type="protein sequence ID" value="MFC4753280.1"/>
    <property type="molecule type" value="Genomic_DNA"/>
</dbReference>
<comment type="caution">
    <text evidence="3">The sequence shown here is derived from an EMBL/GenBank/DDBJ whole genome shotgun (WGS) entry which is preliminary data.</text>
</comment>
<feature type="chain" id="PRO_5045967148" evidence="2">
    <location>
        <begin position="36"/>
        <end position="234"/>
    </location>
</feature>
<accession>A0ABV9PLR5</accession>
<dbReference type="Proteomes" id="UP001595836">
    <property type="component" value="Unassembled WGS sequence"/>
</dbReference>
<gene>
    <name evidence="3" type="ORF">ACFO7U_00600</name>
</gene>